<dbReference type="Proteomes" id="UP000762676">
    <property type="component" value="Unassembled WGS sequence"/>
</dbReference>
<keyword evidence="1" id="KW-0540">Nuclease</keyword>
<keyword evidence="1" id="KW-0255">Endonuclease</keyword>
<organism evidence="1 2">
    <name type="scientific">Elysia marginata</name>
    <dbReference type="NCBI Taxonomy" id="1093978"/>
    <lineage>
        <taxon>Eukaryota</taxon>
        <taxon>Metazoa</taxon>
        <taxon>Spiralia</taxon>
        <taxon>Lophotrochozoa</taxon>
        <taxon>Mollusca</taxon>
        <taxon>Gastropoda</taxon>
        <taxon>Heterobranchia</taxon>
        <taxon>Euthyneura</taxon>
        <taxon>Panpulmonata</taxon>
        <taxon>Sacoglossa</taxon>
        <taxon>Placobranchoidea</taxon>
        <taxon>Plakobranchidae</taxon>
        <taxon>Elysia</taxon>
    </lineage>
</organism>
<keyword evidence="1" id="KW-0378">Hydrolase</keyword>
<gene>
    <name evidence="1" type="ORF">ElyMa_002377100</name>
</gene>
<proteinExistence type="predicted"/>
<comment type="caution">
    <text evidence="1">The sequence shown here is derived from an EMBL/GenBank/DDBJ whole genome shotgun (WGS) entry which is preliminary data.</text>
</comment>
<name>A0AAV4GB44_9GAST</name>
<dbReference type="AlphaFoldDB" id="A0AAV4GB44"/>
<evidence type="ECO:0000313" key="2">
    <source>
        <dbReference type="Proteomes" id="UP000762676"/>
    </source>
</evidence>
<dbReference type="EMBL" id="BMAT01004912">
    <property type="protein sequence ID" value="GFR82973.1"/>
    <property type="molecule type" value="Genomic_DNA"/>
</dbReference>
<dbReference type="GO" id="GO:0004519">
    <property type="term" value="F:endonuclease activity"/>
    <property type="evidence" value="ECO:0007669"/>
    <property type="project" value="UniProtKB-KW"/>
</dbReference>
<evidence type="ECO:0000313" key="1">
    <source>
        <dbReference type="EMBL" id="GFR82973.1"/>
    </source>
</evidence>
<reference evidence="1 2" key="1">
    <citation type="journal article" date="2021" name="Elife">
        <title>Chloroplast acquisition without the gene transfer in kleptoplastic sea slugs, Plakobranchus ocellatus.</title>
        <authorList>
            <person name="Maeda T."/>
            <person name="Takahashi S."/>
            <person name="Yoshida T."/>
            <person name="Shimamura S."/>
            <person name="Takaki Y."/>
            <person name="Nagai Y."/>
            <person name="Toyoda A."/>
            <person name="Suzuki Y."/>
            <person name="Arimoto A."/>
            <person name="Ishii H."/>
            <person name="Satoh N."/>
            <person name="Nishiyama T."/>
            <person name="Hasebe M."/>
            <person name="Maruyama T."/>
            <person name="Minagawa J."/>
            <person name="Obokata J."/>
            <person name="Shigenobu S."/>
        </authorList>
    </citation>
    <scope>NUCLEOTIDE SEQUENCE [LARGE SCALE GENOMIC DNA]</scope>
</reference>
<sequence>MYGCEAWTQKKEDDWTQKKEDDKRIEAAEMFHMRILRVKWTNKRTNVSVLKKIGTNLSLQQVVNTRKLKYKYAGHALRNPRTTLMKAVYEGKLEGKETKDNHQPPWCLTWSLSLG</sequence>
<keyword evidence="2" id="KW-1185">Reference proteome</keyword>
<protein>
    <submittedName>
        <fullName evidence="1">Endonuclease-reverse transcriptase</fullName>
    </submittedName>
</protein>
<accession>A0AAV4GB44</accession>